<evidence type="ECO:0000256" key="2">
    <source>
        <dbReference type="ARBA" id="ARBA00008973"/>
    </source>
</evidence>
<evidence type="ECO:0000256" key="5">
    <source>
        <dbReference type="ARBA" id="ARBA00023139"/>
    </source>
</evidence>
<dbReference type="STRING" id="1469948.GCA_000732725_00538"/>
<evidence type="ECO:0000256" key="3">
    <source>
        <dbReference type="ARBA" id="ARBA00022729"/>
    </source>
</evidence>
<dbReference type="AlphaFoldDB" id="A0A4R1QT24"/>
<reference evidence="9 10" key="1">
    <citation type="submission" date="2019-03" db="EMBL/GenBank/DDBJ databases">
        <title>Genomic Encyclopedia of Type Strains, Phase IV (KMG-IV): sequencing the most valuable type-strain genomes for metagenomic binning, comparative biology and taxonomic classification.</title>
        <authorList>
            <person name="Goeker M."/>
        </authorList>
    </citation>
    <scope>NUCLEOTIDE SEQUENCE [LARGE SCALE GENOMIC DNA]</scope>
    <source>
        <strain evidence="9 10">DSM 100556</strain>
    </source>
</reference>
<dbReference type="GO" id="GO:0016020">
    <property type="term" value="C:membrane"/>
    <property type="evidence" value="ECO:0007669"/>
    <property type="project" value="UniProtKB-SubCell"/>
</dbReference>
<accession>A0A4R1QT24</accession>
<comment type="similarity">
    <text evidence="2">Belongs to the NlpA lipoprotein family.</text>
</comment>
<dbReference type="SUPFAM" id="SSF53850">
    <property type="entry name" value="Periplasmic binding protein-like II"/>
    <property type="match status" value="1"/>
</dbReference>
<keyword evidence="5" id="KW-0564">Palmitate</keyword>
<keyword evidence="4" id="KW-0472">Membrane</keyword>
<name>A0A4R1QT24_9FIRM</name>
<dbReference type="PANTHER" id="PTHR30429">
    <property type="entry name" value="D-METHIONINE-BINDING LIPOPROTEIN METQ"/>
    <property type="match status" value="1"/>
</dbReference>
<dbReference type="PANTHER" id="PTHR30429:SF0">
    <property type="entry name" value="METHIONINE-BINDING LIPOPROTEIN METQ"/>
    <property type="match status" value="1"/>
</dbReference>
<organism evidence="9 10">
    <name type="scientific">Kineothrix alysoides</name>
    <dbReference type="NCBI Taxonomy" id="1469948"/>
    <lineage>
        <taxon>Bacteria</taxon>
        <taxon>Bacillati</taxon>
        <taxon>Bacillota</taxon>
        <taxon>Clostridia</taxon>
        <taxon>Lachnospirales</taxon>
        <taxon>Lachnospiraceae</taxon>
        <taxon>Kineothrix</taxon>
    </lineage>
</organism>
<evidence type="ECO:0000256" key="6">
    <source>
        <dbReference type="ARBA" id="ARBA00023288"/>
    </source>
</evidence>
<comment type="subcellular location">
    <subcellularLocation>
        <location evidence="1">Membrane</location>
        <topology evidence="1">Lipid-anchor</topology>
    </subcellularLocation>
</comment>
<evidence type="ECO:0000256" key="7">
    <source>
        <dbReference type="SAM" id="MobiDB-lite"/>
    </source>
</evidence>
<proteinExistence type="inferred from homology"/>
<evidence type="ECO:0000313" key="10">
    <source>
        <dbReference type="Proteomes" id="UP000295718"/>
    </source>
</evidence>
<keyword evidence="6" id="KW-0449">Lipoprotein</keyword>
<dbReference type="Gene3D" id="3.40.190.10">
    <property type="entry name" value="Periplasmic binding protein-like II"/>
    <property type="match status" value="2"/>
</dbReference>
<dbReference type="EMBL" id="SLUO01000012">
    <property type="protein sequence ID" value="TCL56223.1"/>
    <property type="molecule type" value="Genomic_DNA"/>
</dbReference>
<keyword evidence="3 8" id="KW-0732">Signal</keyword>
<evidence type="ECO:0000256" key="1">
    <source>
        <dbReference type="ARBA" id="ARBA00004635"/>
    </source>
</evidence>
<dbReference type="Proteomes" id="UP000295718">
    <property type="component" value="Unassembled WGS sequence"/>
</dbReference>
<dbReference type="InterPro" id="IPR004872">
    <property type="entry name" value="Lipoprotein_NlpA"/>
</dbReference>
<protein>
    <submittedName>
        <fullName evidence="9">D-methionine transport system substrate-binding protein</fullName>
    </submittedName>
</protein>
<gene>
    <name evidence="9" type="ORF">EDD76_11250</name>
</gene>
<evidence type="ECO:0000313" key="9">
    <source>
        <dbReference type="EMBL" id="TCL56223.1"/>
    </source>
</evidence>
<feature type="compositionally biased region" description="Polar residues" evidence="7">
    <location>
        <begin position="39"/>
        <end position="49"/>
    </location>
</feature>
<evidence type="ECO:0000256" key="8">
    <source>
        <dbReference type="SAM" id="SignalP"/>
    </source>
</evidence>
<dbReference type="PROSITE" id="PS51257">
    <property type="entry name" value="PROKAR_LIPOPROTEIN"/>
    <property type="match status" value="1"/>
</dbReference>
<keyword evidence="10" id="KW-1185">Reference proteome</keyword>
<comment type="caution">
    <text evidence="9">The sequence shown here is derived from an EMBL/GenBank/DDBJ whole genome shotgun (WGS) entry which is preliminary data.</text>
</comment>
<sequence>MRRSNLLPLMAAAILSIGVFAGCGAKAGNAAQETKAPVSESTADTTSSKNTDDSESTDGKNNSAEAEQKETVTITGIADLVPHSEIIEYVTPKLAEQGIIIELVATSADATTNEKTAKGEVDFNYFQHYPYLEEWNTTNGFDLINAGDIHVEPITAYSDKYTSTEEIPDNAVVAIPNDGTNEYRALRILEQNGFIKLNEETATTLSASLTDIEEYIRPLEIVELDSAQIIPTKADYDFFITNTNKALEAKITSTKLFSEGSDSPYANIIAVRAEDKDNPAIIALVKELQSEDTRKFIEEKYEGAVIPANLR</sequence>
<dbReference type="Pfam" id="PF03180">
    <property type="entry name" value="Lipoprotein_9"/>
    <property type="match status" value="1"/>
</dbReference>
<feature type="chain" id="PRO_5038567677" evidence="8">
    <location>
        <begin position="22"/>
        <end position="311"/>
    </location>
</feature>
<feature type="region of interest" description="Disordered" evidence="7">
    <location>
        <begin position="30"/>
        <end position="69"/>
    </location>
</feature>
<dbReference type="OrthoDB" id="9812878at2"/>
<dbReference type="RefSeq" id="WP_031389301.1">
    <property type="nucleotide sequence ID" value="NZ_JPNB01000001.1"/>
</dbReference>
<feature type="signal peptide" evidence="8">
    <location>
        <begin position="1"/>
        <end position="21"/>
    </location>
</feature>
<evidence type="ECO:0000256" key="4">
    <source>
        <dbReference type="ARBA" id="ARBA00023136"/>
    </source>
</evidence>